<evidence type="ECO:0000256" key="5">
    <source>
        <dbReference type="ARBA" id="ARBA00023136"/>
    </source>
</evidence>
<comment type="similarity">
    <text evidence="2 6">Belongs to the peroxisomal membrane protein PXMP2/4 family.</text>
</comment>
<keyword evidence="8" id="KW-1185">Reference proteome</keyword>
<evidence type="ECO:0008006" key="9">
    <source>
        <dbReference type="Google" id="ProtNLM"/>
    </source>
</evidence>
<protein>
    <recommendedName>
        <fullName evidence="9">Peroxisomal membrane protein 2</fullName>
    </recommendedName>
</protein>
<comment type="subcellular location">
    <subcellularLocation>
        <location evidence="1">Membrane</location>
        <topology evidence="1">Multi-pass membrane protein</topology>
    </subcellularLocation>
</comment>
<dbReference type="Proteomes" id="UP001154078">
    <property type="component" value="Chromosome 4"/>
</dbReference>
<organism evidence="7 8">
    <name type="scientific">Brassicogethes aeneus</name>
    <name type="common">Rape pollen beetle</name>
    <name type="synonym">Meligethes aeneus</name>
    <dbReference type="NCBI Taxonomy" id="1431903"/>
    <lineage>
        <taxon>Eukaryota</taxon>
        <taxon>Metazoa</taxon>
        <taxon>Ecdysozoa</taxon>
        <taxon>Arthropoda</taxon>
        <taxon>Hexapoda</taxon>
        <taxon>Insecta</taxon>
        <taxon>Pterygota</taxon>
        <taxon>Neoptera</taxon>
        <taxon>Endopterygota</taxon>
        <taxon>Coleoptera</taxon>
        <taxon>Polyphaga</taxon>
        <taxon>Cucujiformia</taxon>
        <taxon>Nitidulidae</taxon>
        <taxon>Meligethinae</taxon>
        <taxon>Brassicogethes</taxon>
    </lineage>
</organism>
<feature type="transmembrane region" description="Helical" evidence="6">
    <location>
        <begin position="156"/>
        <end position="175"/>
    </location>
</feature>
<proteinExistence type="inferred from homology"/>
<keyword evidence="4 6" id="KW-1133">Transmembrane helix</keyword>
<reference evidence="7" key="1">
    <citation type="submission" date="2021-12" db="EMBL/GenBank/DDBJ databases">
        <authorList>
            <person name="King R."/>
        </authorList>
    </citation>
    <scope>NUCLEOTIDE SEQUENCE</scope>
</reference>
<evidence type="ECO:0000313" key="7">
    <source>
        <dbReference type="EMBL" id="CAH0555646.1"/>
    </source>
</evidence>
<evidence type="ECO:0000256" key="2">
    <source>
        <dbReference type="ARBA" id="ARBA00006824"/>
    </source>
</evidence>
<dbReference type="EMBL" id="OV121135">
    <property type="protein sequence ID" value="CAH0555646.1"/>
    <property type="molecule type" value="Genomic_DNA"/>
</dbReference>
<dbReference type="PANTHER" id="PTHR11266">
    <property type="entry name" value="PEROXISOMAL MEMBRANE PROTEIN 2, PXMP2 MPV17"/>
    <property type="match status" value="1"/>
</dbReference>
<dbReference type="GO" id="GO:0005778">
    <property type="term" value="C:peroxisomal membrane"/>
    <property type="evidence" value="ECO:0007669"/>
    <property type="project" value="TreeGrafter"/>
</dbReference>
<dbReference type="AlphaFoldDB" id="A0A9P0B3G0"/>
<evidence type="ECO:0000313" key="8">
    <source>
        <dbReference type="Proteomes" id="UP001154078"/>
    </source>
</evidence>
<evidence type="ECO:0000256" key="3">
    <source>
        <dbReference type="ARBA" id="ARBA00022692"/>
    </source>
</evidence>
<dbReference type="InterPro" id="IPR007248">
    <property type="entry name" value="Mpv17_PMP22"/>
</dbReference>
<gene>
    <name evidence="7" type="ORF">MELIAE_LOCUS6955</name>
</gene>
<name>A0A9P0B3G0_BRAAE</name>
<sequence>MVLSKPIINALSFYFGQLFEHPIRTKAISCCVIATAGNYASQQIAGVKQLNVQSLLAYAAFGLLFGGTIPHYFYLGLEKLVPEEAAFVVIKKLFMERLIYSPLYQAFTLYTLARLEGKDHNTALKQLQGLYWTVLTSSWKYLTIIQLLNLSVVPPMLRVLVVNLIGFFWTIYVANKRRQQQAKSKKGN</sequence>
<evidence type="ECO:0000256" key="4">
    <source>
        <dbReference type="ARBA" id="ARBA00022989"/>
    </source>
</evidence>
<keyword evidence="3 6" id="KW-0812">Transmembrane</keyword>
<evidence type="ECO:0000256" key="6">
    <source>
        <dbReference type="RuleBase" id="RU363053"/>
    </source>
</evidence>
<dbReference type="PANTHER" id="PTHR11266:SF80">
    <property type="entry name" value="PEROXISOMAL MEMBRANE PROTEIN 2"/>
    <property type="match status" value="1"/>
</dbReference>
<accession>A0A9P0B3G0</accession>
<dbReference type="Pfam" id="PF04117">
    <property type="entry name" value="Mpv17_PMP22"/>
    <property type="match status" value="1"/>
</dbReference>
<feature type="transmembrane region" description="Helical" evidence="6">
    <location>
        <begin position="55"/>
        <end position="77"/>
    </location>
</feature>
<keyword evidence="5 6" id="KW-0472">Membrane</keyword>
<evidence type="ECO:0000256" key="1">
    <source>
        <dbReference type="ARBA" id="ARBA00004141"/>
    </source>
</evidence>
<dbReference type="OrthoDB" id="860at2759"/>